<protein>
    <recommendedName>
        <fullName evidence="14">Endonuclease</fullName>
        <ecNumber evidence="14">3.1.30.-</ecNumber>
    </recommendedName>
</protein>
<dbReference type="GO" id="GO:0004521">
    <property type="term" value="F:RNA endonuclease activity"/>
    <property type="evidence" value="ECO:0007669"/>
    <property type="project" value="TreeGrafter"/>
</dbReference>
<evidence type="ECO:0000256" key="3">
    <source>
        <dbReference type="ARBA" id="ARBA00010052"/>
    </source>
</evidence>
<dbReference type="SMART" id="SM00892">
    <property type="entry name" value="Endonuclease_NS"/>
    <property type="match status" value="1"/>
</dbReference>
<evidence type="ECO:0000256" key="4">
    <source>
        <dbReference type="ARBA" id="ARBA00022722"/>
    </source>
</evidence>
<dbReference type="AlphaFoldDB" id="A0A9N9TIE6"/>
<evidence type="ECO:0000256" key="1">
    <source>
        <dbReference type="ARBA" id="ARBA00001946"/>
    </source>
</evidence>
<evidence type="ECO:0000256" key="5">
    <source>
        <dbReference type="ARBA" id="ARBA00022723"/>
    </source>
</evidence>
<feature type="active site" description="Proton acceptor" evidence="12">
    <location>
        <position position="166"/>
    </location>
</feature>
<dbReference type="OrthoDB" id="5418055at2759"/>
<feature type="domain" description="ENPP1-3/EXOG-like endonuclease/phosphodiesterase" evidence="15">
    <location>
        <begin position="101"/>
        <end position="311"/>
    </location>
</feature>
<reference evidence="17" key="1">
    <citation type="submission" date="2022-01" db="EMBL/GenBank/DDBJ databases">
        <authorList>
            <person name="King R."/>
        </authorList>
    </citation>
    <scope>NUCLEOTIDE SEQUENCE</scope>
</reference>
<dbReference type="InterPro" id="IPR001604">
    <property type="entry name" value="Endo_G_ENPP1-like_dom"/>
</dbReference>
<dbReference type="Proteomes" id="UP001153712">
    <property type="component" value="Chromosome 2"/>
</dbReference>
<organism evidence="17 18">
    <name type="scientific">Phyllotreta striolata</name>
    <name type="common">Striped flea beetle</name>
    <name type="synonym">Crioceris striolata</name>
    <dbReference type="NCBI Taxonomy" id="444603"/>
    <lineage>
        <taxon>Eukaryota</taxon>
        <taxon>Metazoa</taxon>
        <taxon>Ecdysozoa</taxon>
        <taxon>Arthropoda</taxon>
        <taxon>Hexapoda</taxon>
        <taxon>Insecta</taxon>
        <taxon>Pterygota</taxon>
        <taxon>Neoptera</taxon>
        <taxon>Endopterygota</taxon>
        <taxon>Coleoptera</taxon>
        <taxon>Polyphaga</taxon>
        <taxon>Cucujiformia</taxon>
        <taxon>Chrysomeloidea</taxon>
        <taxon>Chrysomelidae</taxon>
        <taxon>Galerucinae</taxon>
        <taxon>Alticini</taxon>
        <taxon>Phyllotreta</taxon>
    </lineage>
</organism>
<evidence type="ECO:0000256" key="10">
    <source>
        <dbReference type="ARBA" id="ARBA00023128"/>
    </source>
</evidence>
<dbReference type="GO" id="GO:0003676">
    <property type="term" value="F:nucleic acid binding"/>
    <property type="evidence" value="ECO:0007669"/>
    <property type="project" value="InterPro"/>
</dbReference>
<dbReference type="InterPro" id="IPR044925">
    <property type="entry name" value="His-Me_finger_sf"/>
</dbReference>
<dbReference type="GO" id="GO:0005634">
    <property type="term" value="C:nucleus"/>
    <property type="evidence" value="ECO:0007669"/>
    <property type="project" value="TreeGrafter"/>
</dbReference>
<dbReference type="CDD" id="cd00091">
    <property type="entry name" value="NUC"/>
    <property type="match status" value="1"/>
</dbReference>
<keyword evidence="10" id="KW-0496">Mitochondrion</keyword>
<name>A0A9N9TIE6_PHYSR</name>
<dbReference type="InterPro" id="IPR040255">
    <property type="entry name" value="Non-specific_endonuclease"/>
</dbReference>
<keyword evidence="8" id="KW-0460">Magnesium</keyword>
<sequence>MSKSVLLKYISIGSVAACGYLAGIQTERYKNVLPQNNLNLKNMPGLPIFGTVSAATSFSPVPVPDQSLASATNALELKSTGNRIAQIMKYGFPGLDNVRSFSDYVLSYDRRNRVAHWVFEHLTKDSVKYNEAVDRSKCDFKPDESIHKYFRSENSDYKKSGYDRGHLAAAGNHKFHQQHVEETFYLSNMAPQVGRGFNRDAWNKLEKHVRNLTKIYANVYCCTGPLYLPKKENDGKNYVKYEVIGANHVAVPTHFFKVVVGELSNGSLEMEAYVMPNQVINDNIPLTSFQVPPDSVERAAGLLFFDNLSRSKISKINGKKN</sequence>
<evidence type="ECO:0000256" key="12">
    <source>
        <dbReference type="PIRSR" id="PIRSR640255-1"/>
    </source>
</evidence>
<feature type="domain" description="DNA/RNA non-specific endonuclease/pyrophosphatase/phosphodiesterase" evidence="16">
    <location>
        <begin position="100"/>
        <end position="311"/>
    </location>
</feature>
<dbReference type="SUPFAM" id="SSF54060">
    <property type="entry name" value="His-Me finger endonucleases"/>
    <property type="match status" value="1"/>
</dbReference>
<evidence type="ECO:0000256" key="2">
    <source>
        <dbReference type="ARBA" id="ARBA00004173"/>
    </source>
</evidence>
<accession>A0A9N9TIE6</accession>
<dbReference type="FunFam" id="3.40.570.10:FF:000002">
    <property type="entry name" value="Endonuclease G, mitochondrial"/>
    <property type="match status" value="1"/>
</dbReference>
<dbReference type="GO" id="GO:0000014">
    <property type="term" value="F:single-stranded DNA endodeoxyribonuclease activity"/>
    <property type="evidence" value="ECO:0007669"/>
    <property type="project" value="TreeGrafter"/>
</dbReference>
<dbReference type="EMBL" id="OU900095">
    <property type="protein sequence ID" value="CAG9859193.1"/>
    <property type="molecule type" value="Genomic_DNA"/>
</dbReference>
<keyword evidence="18" id="KW-1185">Reference proteome</keyword>
<evidence type="ECO:0000259" key="16">
    <source>
        <dbReference type="SMART" id="SM00892"/>
    </source>
</evidence>
<dbReference type="GO" id="GO:0046872">
    <property type="term" value="F:metal ion binding"/>
    <property type="evidence" value="ECO:0007669"/>
    <property type="project" value="UniProtKB-KW"/>
</dbReference>
<keyword evidence="5 13" id="KW-0479">Metal-binding</keyword>
<evidence type="ECO:0000313" key="18">
    <source>
        <dbReference type="Proteomes" id="UP001153712"/>
    </source>
</evidence>
<dbReference type="SMART" id="SM00477">
    <property type="entry name" value="NUC"/>
    <property type="match status" value="1"/>
</dbReference>
<proteinExistence type="inferred from homology"/>
<keyword evidence="7 14" id="KW-0378">Hydrolase</keyword>
<comment type="subcellular location">
    <subcellularLocation>
        <location evidence="2">Mitochondrion</location>
    </subcellularLocation>
</comment>
<dbReference type="PANTHER" id="PTHR13966">
    <property type="entry name" value="ENDONUCLEASE RELATED"/>
    <property type="match status" value="1"/>
</dbReference>
<keyword evidence="4 14" id="KW-0540">Nuclease</keyword>
<dbReference type="PANTHER" id="PTHR13966:SF5">
    <property type="entry name" value="ENDONUCLEASE G, MITOCHONDRIAL"/>
    <property type="match status" value="1"/>
</dbReference>
<evidence type="ECO:0000256" key="7">
    <source>
        <dbReference type="ARBA" id="ARBA00022801"/>
    </source>
</evidence>
<gene>
    <name evidence="17" type="ORF">PHYEVI_LOCUS5567</name>
</gene>
<evidence type="ECO:0000313" key="17">
    <source>
        <dbReference type="EMBL" id="CAG9859193.1"/>
    </source>
</evidence>
<dbReference type="EC" id="3.1.30.-" evidence="14"/>
<dbReference type="Pfam" id="PF01223">
    <property type="entry name" value="Endonuclease_NS"/>
    <property type="match status" value="1"/>
</dbReference>
<evidence type="ECO:0000256" key="13">
    <source>
        <dbReference type="PIRSR" id="PIRSR640255-2"/>
    </source>
</evidence>
<keyword evidence="11" id="KW-1015">Disulfide bond</keyword>
<evidence type="ECO:0000256" key="14">
    <source>
        <dbReference type="RuleBase" id="RU366055"/>
    </source>
</evidence>
<evidence type="ECO:0000259" key="15">
    <source>
        <dbReference type="SMART" id="SM00477"/>
    </source>
</evidence>
<dbReference type="GO" id="GO:0005743">
    <property type="term" value="C:mitochondrial inner membrane"/>
    <property type="evidence" value="ECO:0007669"/>
    <property type="project" value="TreeGrafter"/>
</dbReference>
<comment type="similarity">
    <text evidence="3 14">Belongs to the DNA/RNA non-specific endonuclease family.</text>
</comment>
<dbReference type="GO" id="GO:0006309">
    <property type="term" value="P:apoptotic DNA fragmentation"/>
    <property type="evidence" value="ECO:0007669"/>
    <property type="project" value="TreeGrafter"/>
</dbReference>
<dbReference type="InterPro" id="IPR044929">
    <property type="entry name" value="DNA/RNA_non-sp_Endonuclease_sf"/>
</dbReference>
<keyword evidence="6 14" id="KW-0255">Endonuclease</keyword>
<evidence type="ECO:0000256" key="8">
    <source>
        <dbReference type="ARBA" id="ARBA00022842"/>
    </source>
</evidence>
<dbReference type="InterPro" id="IPR018524">
    <property type="entry name" value="DNA/RNA_endonuclease_AS"/>
</dbReference>
<keyword evidence="9" id="KW-0809">Transit peptide</keyword>
<comment type="cofactor">
    <cofactor evidence="1 14">
        <name>Mg(2+)</name>
        <dbReference type="ChEBI" id="CHEBI:18420"/>
    </cofactor>
</comment>
<evidence type="ECO:0000256" key="6">
    <source>
        <dbReference type="ARBA" id="ARBA00022759"/>
    </source>
</evidence>
<evidence type="ECO:0000256" key="11">
    <source>
        <dbReference type="ARBA" id="ARBA00023157"/>
    </source>
</evidence>
<dbReference type="InterPro" id="IPR020821">
    <property type="entry name" value="ENPP1-3/EXOG-like_nuc-like"/>
</dbReference>
<dbReference type="Gene3D" id="3.40.570.10">
    <property type="entry name" value="Extracellular Endonuclease, subunit A"/>
    <property type="match status" value="1"/>
</dbReference>
<feature type="binding site" evidence="13">
    <location>
        <position position="198"/>
    </location>
    <ligand>
        <name>Mg(2+)</name>
        <dbReference type="ChEBI" id="CHEBI:18420"/>
        <note>catalytic</note>
    </ligand>
</feature>
<dbReference type="PROSITE" id="PS01070">
    <property type="entry name" value="NUCLEASE_NON_SPEC"/>
    <property type="match status" value="1"/>
</dbReference>
<evidence type="ECO:0000256" key="9">
    <source>
        <dbReference type="ARBA" id="ARBA00022946"/>
    </source>
</evidence>